<evidence type="ECO:0000313" key="2">
    <source>
        <dbReference type="Proteomes" id="UP000326939"/>
    </source>
</evidence>
<comment type="caution">
    <text evidence="1">The sequence shown here is derived from an EMBL/GenBank/DDBJ whole genome shotgun (WGS) entry which is preliminary data.</text>
</comment>
<dbReference type="GO" id="GO:0003712">
    <property type="term" value="F:transcription coregulator activity"/>
    <property type="evidence" value="ECO:0007669"/>
    <property type="project" value="TreeGrafter"/>
</dbReference>
<dbReference type="Proteomes" id="UP000326939">
    <property type="component" value="Chromosome 10"/>
</dbReference>
<evidence type="ECO:0000313" key="1">
    <source>
        <dbReference type="EMBL" id="KAB5538491.1"/>
    </source>
</evidence>
<dbReference type="PANTHER" id="PTHR13345:SF9">
    <property type="entry name" value="PROTEIN UXT"/>
    <property type="match status" value="1"/>
</dbReference>
<dbReference type="GO" id="GO:0016592">
    <property type="term" value="C:mediator complex"/>
    <property type="evidence" value="ECO:0007669"/>
    <property type="project" value="TreeGrafter"/>
</dbReference>
<reference evidence="2" key="1">
    <citation type="journal article" date="2019" name="Gigascience">
        <title>De novo genome assembly of the endangered Acer yangbiense, a plant species with extremely small populations endemic to Yunnan Province, China.</title>
        <authorList>
            <person name="Yang J."/>
            <person name="Wariss H.M."/>
            <person name="Tao L."/>
            <person name="Zhang R."/>
            <person name="Yun Q."/>
            <person name="Hollingsworth P."/>
            <person name="Dao Z."/>
            <person name="Luo G."/>
            <person name="Guo H."/>
            <person name="Ma Y."/>
            <person name="Sun W."/>
        </authorList>
    </citation>
    <scope>NUCLEOTIDE SEQUENCE [LARGE SCALE GENOMIC DNA]</scope>
    <source>
        <strain evidence="2">cv. br00</strain>
    </source>
</reference>
<proteinExistence type="predicted"/>
<gene>
    <name evidence="1" type="ORF">DKX38_016024</name>
</gene>
<sequence length="145" mass="16484">MMDSYIQEEKNHKLEKFVNGHLKLQLVRAITEWDKVFEQQKILSDTQRMFVDFGLGFHVEFTWSEALNFIALREEKRARFGNYTNCSGIFASPPCRRVCVSVSSLILFSSSGNIKGVLYSLSMGSVFCPNLNDSLNCILQTSTLA</sequence>
<dbReference type="GO" id="GO:0045944">
    <property type="term" value="P:positive regulation of transcription by RNA polymerase II"/>
    <property type="evidence" value="ECO:0007669"/>
    <property type="project" value="TreeGrafter"/>
</dbReference>
<dbReference type="AlphaFoldDB" id="A0A5N5L8W9"/>
<dbReference type="EMBL" id="VDCV01000010">
    <property type="protein sequence ID" value="KAB5538491.1"/>
    <property type="molecule type" value="Genomic_DNA"/>
</dbReference>
<keyword evidence="2" id="KW-1185">Reference proteome</keyword>
<name>A0A5N5L8W9_9ROSI</name>
<protein>
    <submittedName>
        <fullName evidence="1">Uncharacterized protein</fullName>
    </submittedName>
</protein>
<dbReference type="PANTHER" id="PTHR13345">
    <property type="entry name" value="MEDIATOR OF RNA POLYMERASE II TRANSCRIPTION SUBUNIT 10"/>
    <property type="match status" value="1"/>
</dbReference>
<accession>A0A5N5L8W9</accession>
<organism evidence="1 2">
    <name type="scientific">Salix brachista</name>
    <dbReference type="NCBI Taxonomy" id="2182728"/>
    <lineage>
        <taxon>Eukaryota</taxon>
        <taxon>Viridiplantae</taxon>
        <taxon>Streptophyta</taxon>
        <taxon>Embryophyta</taxon>
        <taxon>Tracheophyta</taxon>
        <taxon>Spermatophyta</taxon>
        <taxon>Magnoliopsida</taxon>
        <taxon>eudicotyledons</taxon>
        <taxon>Gunneridae</taxon>
        <taxon>Pentapetalae</taxon>
        <taxon>rosids</taxon>
        <taxon>fabids</taxon>
        <taxon>Malpighiales</taxon>
        <taxon>Salicaceae</taxon>
        <taxon>Saliceae</taxon>
        <taxon>Salix</taxon>
    </lineage>
</organism>